<dbReference type="PANTHER" id="PTHR46481:SF10">
    <property type="entry name" value="ZINC FINGER BED DOMAIN-CONTAINING PROTEIN 39"/>
    <property type="match status" value="1"/>
</dbReference>
<reference evidence="7 8" key="1">
    <citation type="submission" date="2024-02" db="EMBL/GenBank/DDBJ databases">
        <title>A draft genome for the cacao thread blight pathogen Marasmius crinis-equi.</title>
        <authorList>
            <person name="Cohen S.P."/>
            <person name="Baruah I.K."/>
            <person name="Amoako-Attah I."/>
            <person name="Bukari Y."/>
            <person name="Meinhardt L.W."/>
            <person name="Bailey B.A."/>
        </authorList>
    </citation>
    <scope>NUCLEOTIDE SEQUENCE [LARGE SCALE GENOMIC DNA]</scope>
    <source>
        <strain evidence="7 8">GH-76</strain>
    </source>
</reference>
<evidence type="ECO:0000256" key="3">
    <source>
        <dbReference type="ARBA" id="ARBA00022771"/>
    </source>
</evidence>
<comment type="caution">
    <text evidence="7">The sequence shown here is derived from an EMBL/GenBank/DDBJ whole genome shotgun (WGS) entry which is preliminary data.</text>
</comment>
<evidence type="ECO:0000313" key="7">
    <source>
        <dbReference type="EMBL" id="KAL0577920.1"/>
    </source>
</evidence>
<dbReference type="PANTHER" id="PTHR46481">
    <property type="entry name" value="ZINC FINGER BED DOMAIN-CONTAINING PROTEIN 4"/>
    <property type="match status" value="1"/>
</dbReference>
<gene>
    <name evidence="7" type="ORF">V5O48_004059</name>
</gene>
<protein>
    <recommendedName>
        <fullName evidence="6">HAT C-terminal dimerisation domain-containing protein</fullName>
    </recommendedName>
</protein>
<dbReference type="InterPro" id="IPR052035">
    <property type="entry name" value="ZnF_BED_domain_contain"/>
</dbReference>
<feature type="non-terminal residue" evidence="7">
    <location>
        <position position="1"/>
    </location>
</feature>
<dbReference type="EMBL" id="JBAHYK010000129">
    <property type="protein sequence ID" value="KAL0577920.1"/>
    <property type="molecule type" value="Genomic_DNA"/>
</dbReference>
<dbReference type="Proteomes" id="UP001465976">
    <property type="component" value="Unassembled WGS sequence"/>
</dbReference>
<comment type="subcellular location">
    <subcellularLocation>
        <location evidence="1">Nucleus</location>
    </subcellularLocation>
</comment>
<accession>A0ABR3FR55</accession>
<dbReference type="SUPFAM" id="SSF53098">
    <property type="entry name" value="Ribonuclease H-like"/>
    <property type="match status" value="1"/>
</dbReference>
<dbReference type="InterPro" id="IPR012337">
    <property type="entry name" value="RNaseH-like_sf"/>
</dbReference>
<evidence type="ECO:0000256" key="4">
    <source>
        <dbReference type="ARBA" id="ARBA00022833"/>
    </source>
</evidence>
<proteinExistence type="predicted"/>
<feature type="domain" description="HAT C-terminal dimerisation" evidence="6">
    <location>
        <begin position="462"/>
        <end position="511"/>
    </location>
</feature>
<keyword evidence="2" id="KW-0479">Metal-binding</keyword>
<dbReference type="InterPro" id="IPR008906">
    <property type="entry name" value="HATC_C_dom"/>
</dbReference>
<dbReference type="Pfam" id="PF05699">
    <property type="entry name" value="Dimer_Tnp_hAT"/>
    <property type="match status" value="1"/>
</dbReference>
<name>A0ABR3FR55_9AGAR</name>
<evidence type="ECO:0000256" key="2">
    <source>
        <dbReference type="ARBA" id="ARBA00022723"/>
    </source>
</evidence>
<keyword evidence="4" id="KW-0862">Zinc</keyword>
<evidence type="ECO:0000313" key="8">
    <source>
        <dbReference type="Proteomes" id="UP001465976"/>
    </source>
</evidence>
<keyword evidence="8" id="KW-1185">Reference proteome</keyword>
<sequence>LQNHLQAHYPSTLFELYRYLKYNPFQPSPYEIRMARGGQGITPQVVETYMATRFKSLPSSETRREDSKVLICKWLASADQKVTTTQSPSFRELFGPEIPSERELSCMAEDMAEDMVLDTKQAIERVALSIHALTKPISRCPEVVVSILVHYASSKGTIEQRVLGLRLMKAESQRISDFVWITMGKYKLAGKLSAIAVDDTQQSDQLVQDIEQRLLSKGIKFAVKHSRLRCLHQVVRRAAAELRHIIRYINSRPADEWRQEANALPQNLQSLSPILDNEANPWPTTGQMIGRALYLRPTIEGFVRSHPAVKDYKLSHFEWQGLAFVSVIMNHFVMAMDQMVLSSRSPHGRAGSATLSYLTNVPYRELLNVMEETLRNISQTNSPFASFLRPLEVSYDILRENCCSPLYVLSNLFDPRVKSNGSAMIASEIERESAIAADTHLQQLLREAHPATHNYLQALHQLQQYQALPPIENSQVDPMEWWNLNKGEFPFLYPIAMGVLLVPGTVTAAERHALTYYETQTILGRYSVWESSGRDRIIHPMTAIKHERID</sequence>
<evidence type="ECO:0000256" key="5">
    <source>
        <dbReference type="ARBA" id="ARBA00023242"/>
    </source>
</evidence>
<keyword evidence="3" id="KW-0863">Zinc-finger</keyword>
<organism evidence="7 8">
    <name type="scientific">Marasmius crinis-equi</name>
    <dbReference type="NCBI Taxonomy" id="585013"/>
    <lineage>
        <taxon>Eukaryota</taxon>
        <taxon>Fungi</taxon>
        <taxon>Dikarya</taxon>
        <taxon>Basidiomycota</taxon>
        <taxon>Agaricomycotina</taxon>
        <taxon>Agaricomycetes</taxon>
        <taxon>Agaricomycetidae</taxon>
        <taxon>Agaricales</taxon>
        <taxon>Marasmiineae</taxon>
        <taxon>Marasmiaceae</taxon>
        <taxon>Marasmius</taxon>
    </lineage>
</organism>
<evidence type="ECO:0000259" key="6">
    <source>
        <dbReference type="Pfam" id="PF05699"/>
    </source>
</evidence>
<evidence type="ECO:0000256" key="1">
    <source>
        <dbReference type="ARBA" id="ARBA00004123"/>
    </source>
</evidence>
<keyword evidence="5" id="KW-0539">Nucleus</keyword>